<dbReference type="GeneID" id="81384025"/>
<evidence type="ECO:0000259" key="1">
    <source>
        <dbReference type="Pfam" id="PF17111"/>
    </source>
</evidence>
<protein>
    <recommendedName>
        <fullName evidence="1">Azaphilone pigments biosynthesis cluster protein L N-terminal domain-containing protein</fullName>
    </recommendedName>
</protein>
<dbReference type="Pfam" id="PF17111">
    <property type="entry name" value="PigL_N"/>
    <property type="match status" value="1"/>
</dbReference>
<evidence type="ECO:0000313" key="2">
    <source>
        <dbReference type="EMBL" id="KAJ5231351.1"/>
    </source>
</evidence>
<gene>
    <name evidence="2" type="ORF">N7469_005939</name>
</gene>
<dbReference type="RefSeq" id="XP_056500096.1">
    <property type="nucleotide sequence ID" value="XM_056644858.1"/>
</dbReference>
<keyword evidence="3" id="KW-1185">Reference proteome</keyword>
<reference evidence="2" key="1">
    <citation type="submission" date="2022-11" db="EMBL/GenBank/DDBJ databases">
        <authorList>
            <person name="Petersen C."/>
        </authorList>
    </citation>
    <scope>NUCLEOTIDE SEQUENCE</scope>
    <source>
        <strain evidence="2">IBT 23319</strain>
    </source>
</reference>
<comment type="caution">
    <text evidence="2">The sequence shown here is derived from an EMBL/GenBank/DDBJ whole genome shotgun (WGS) entry which is preliminary data.</text>
</comment>
<accession>A0A9W9TLY2</accession>
<reference evidence="2" key="2">
    <citation type="journal article" date="2023" name="IMA Fungus">
        <title>Comparative genomic study of the Penicillium genus elucidates a diverse pangenome and 15 lateral gene transfer events.</title>
        <authorList>
            <person name="Petersen C."/>
            <person name="Sorensen T."/>
            <person name="Nielsen M.R."/>
            <person name="Sondergaard T.E."/>
            <person name="Sorensen J.L."/>
            <person name="Fitzpatrick D.A."/>
            <person name="Frisvad J.C."/>
            <person name="Nielsen K.L."/>
        </authorList>
    </citation>
    <scope>NUCLEOTIDE SEQUENCE</scope>
    <source>
        <strain evidence="2">IBT 23319</strain>
    </source>
</reference>
<dbReference type="EMBL" id="JAPQKT010000005">
    <property type="protein sequence ID" value="KAJ5231351.1"/>
    <property type="molecule type" value="Genomic_DNA"/>
</dbReference>
<dbReference type="Proteomes" id="UP001147733">
    <property type="component" value="Unassembled WGS sequence"/>
</dbReference>
<organism evidence="2 3">
    <name type="scientific">Penicillium citrinum</name>
    <dbReference type="NCBI Taxonomy" id="5077"/>
    <lineage>
        <taxon>Eukaryota</taxon>
        <taxon>Fungi</taxon>
        <taxon>Dikarya</taxon>
        <taxon>Ascomycota</taxon>
        <taxon>Pezizomycotina</taxon>
        <taxon>Eurotiomycetes</taxon>
        <taxon>Eurotiomycetidae</taxon>
        <taxon>Eurotiales</taxon>
        <taxon>Aspergillaceae</taxon>
        <taxon>Penicillium</taxon>
    </lineage>
</organism>
<dbReference type="InterPro" id="IPR031348">
    <property type="entry name" value="PigL_N"/>
</dbReference>
<evidence type="ECO:0000313" key="3">
    <source>
        <dbReference type="Proteomes" id="UP001147733"/>
    </source>
</evidence>
<dbReference type="OrthoDB" id="5068804at2759"/>
<proteinExistence type="predicted"/>
<dbReference type="AlphaFoldDB" id="A0A9W9TLY2"/>
<feature type="domain" description="Azaphilone pigments biosynthesis cluster protein L N-terminal" evidence="1">
    <location>
        <begin position="2"/>
        <end position="209"/>
    </location>
</feature>
<name>A0A9W9TLY2_PENCI</name>
<sequence>MAEVVGTASAISTFVTLALEGTLVLYQTIQSLQSREKIIRELRQELEALQGVLQTLWESTGKLDVDLASLEQPLTRCKNACEDFNDLIKKCTAHSTEERSSKRDWLRIRYMGEDISGFKNMLAGYKSTITIALAYANLRTTSTTRSVIEEFKDLIENTKYDLESHLDGIRMRLQTACEQGYVVAGVETSELKMMEDEKRSTQKSLEICADFLSFIHQSQPSLLGDTGDASMTALRPAEPIQQPVAPSLPWLINAEGLSSLHKEVTSWRLRLLRHLYGLDQNFPAQQRSLVSPDNEQTSDKQSIREELSGTEALLEFCKQAEEEANRPRTHLFEDVVAGDNSRQAVVTTLDDLISAKRIKVGNNSDQALGNMSDGTIQTFFRRDVYTNDQANKVGKRPETVKK</sequence>